<dbReference type="GO" id="GO:0000902">
    <property type="term" value="P:cell morphogenesis"/>
    <property type="evidence" value="ECO:0007669"/>
    <property type="project" value="InterPro"/>
</dbReference>
<evidence type="ECO:0000259" key="3">
    <source>
        <dbReference type="Pfam" id="PF20250"/>
    </source>
</evidence>
<feature type="domain" description="Flagellar Assembly Protein A N-terminal region" evidence="3">
    <location>
        <begin position="122"/>
        <end position="291"/>
    </location>
</feature>
<dbReference type="SUPFAM" id="SSF63848">
    <property type="entry name" value="Cell-division inhibitor MinC, C-terminal domain"/>
    <property type="match status" value="1"/>
</dbReference>
<feature type="region of interest" description="Disordered" evidence="2">
    <location>
        <begin position="18"/>
        <end position="115"/>
    </location>
</feature>
<feature type="compositionally biased region" description="Basic and acidic residues" evidence="2">
    <location>
        <begin position="33"/>
        <end position="46"/>
    </location>
</feature>
<dbReference type="Pfam" id="PF20250">
    <property type="entry name" value="FapA_N"/>
    <property type="match status" value="1"/>
</dbReference>
<sequence length="572" mass="63356">MKEKSLLYNLFMKYLGEDGEEEEAKQETPLSDHGGDDKQEHMHDGGEAIPQETDEELSEQPDIPRKTEPEPLIETVEDWNEAELQKQRELDARSRGAEEPDSEEMPAEPEEEIVPSRDASLELAITDDKMKATMMVWEPEGDGADITEEALYKALQEKHITYGIDEEKIRDIAENKRYRQLFVIASGKPAKDGTSGKIKDFFPRQVQLKYATKQNGGIDFKNMNLIHNVKEGDVVCQITRPTDPEDGMNIYGQPVRGRQGAMPAIPQGKNITYNEDGTQLVAACEGNLTFRSGRFHVEKVFEVAGNVDNSIGNINFSGSVFIQGDVFEGYEVRAKGNITVMGMVEGAALIAGGDIQLQKGMRGMHCGVLEAGGDITAKFLEDCTIHAGSNIQAEYIINSQVACENNLTLVGRRGAFIGGSCSVYNEMNVKAVGAASHITTSVTLGATPQLIAEAEKAAREIREVSEQMEENRKNTAWLTEKQNRGSLTPVQQQRLSALNLEASVNKLKQRQLQSKAAQLAKQIREVGRTRLQADEVYPGTIICIGDSRLVVMDKEDSVSYYYLDGEIRKGMR</sequence>
<organism evidence="4 5">
    <name type="scientific">Eisenbergiella tayi</name>
    <dbReference type="NCBI Taxonomy" id="1432052"/>
    <lineage>
        <taxon>Bacteria</taxon>
        <taxon>Bacillati</taxon>
        <taxon>Bacillota</taxon>
        <taxon>Clostridia</taxon>
        <taxon>Lachnospirales</taxon>
        <taxon>Lachnospiraceae</taxon>
        <taxon>Eisenbergiella</taxon>
    </lineage>
</organism>
<evidence type="ECO:0000256" key="2">
    <source>
        <dbReference type="SAM" id="MobiDB-lite"/>
    </source>
</evidence>
<keyword evidence="1" id="KW-0175">Coiled coil</keyword>
<dbReference type="Pfam" id="PF03961">
    <property type="entry name" value="FapA"/>
    <property type="match status" value="1"/>
</dbReference>
<dbReference type="PATRIC" id="fig|1432052.4.peg.6024"/>
<comment type="caution">
    <text evidence="4">The sequence shown here is derived from an EMBL/GenBank/DDBJ whole genome shotgun (WGS) entry which is preliminary data.</text>
</comment>
<dbReference type="AlphaFoldDB" id="A0A1E3A768"/>
<protein>
    <recommendedName>
        <fullName evidence="3">Flagellar Assembly Protein A N-terminal region domain-containing protein</fullName>
    </recommendedName>
</protein>
<feature type="compositionally biased region" description="Acidic residues" evidence="2">
    <location>
        <begin position="99"/>
        <end position="113"/>
    </location>
</feature>
<dbReference type="InterPro" id="IPR046866">
    <property type="entry name" value="FapA_N"/>
</dbReference>
<dbReference type="InterPro" id="IPR046865">
    <property type="entry name" value="FapA_b_solenoid"/>
</dbReference>
<feature type="compositionally biased region" description="Basic and acidic residues" evidence="2">
    <location>
        <begin position="83"/>
        <end position="98"/>
    </location>
</feature>
<dbReference type="InterPro" id="IPR036145">
    <property type="entry name" value="MinC_C_sf"/>
</dbReference>
<evidence type="ECO:0000313" key="5">
    <source>
        <dbReference type="Proteomes" id="UP000094067"/>
    </source>
</evidence>
<dbReference type="EMBL" id="MCGH01000003">
    <property type="protein sequence ID" value="ODM04605.1"/>
    <property type="molecule type" value="Genomic_DNA"/>
</dbReference>
<dbReference type="InterPro" id="IPR016098">
    <property type="entry name" value="CAP/MinC_C"/>
</dbReference>
<reference evidence="4 5" key="1">
    <citation type="submission" date="2016-07" db="EMBL/GenBank/DDBJ databases">
        <title>Characterization of isolates of Eisenbergiella tayi derived from blood cultures, using whole genome sequencing.</title>
        <authorList>
            <person name="Burdz T."/>
            <person name="Wiebe D."/>
            <person name="Huynh C."/>
            <person name="Bernard K."/>
        </authorList>
    </citation>
    <scope>NUCLEOTIDE SEQUENCE [LARGE SCALE GENOMIC DNA]</scope>
    <source>
        <strain evidence="4 5">NML 110608</strain>
    </source>
</reference>
<dbReference type="InterPro" id="IPR005646">
    <property type="entry name" value="FapA"/>
</dbReference>
<dbReference type="PANTHER" id="PTHR38032:SF1">
    <property type="entry name" value="RNA-BINDING PROTEIN KHPB N-TERMINAL DOMAIN-CONTAINING PROTEIN"/>
    <property type="match status" value="1"/>
</dbReference>
<accession>A0A1E3A768</accession>
<dbReference type="RefSeq" id="WP_069154706.1">
    <property type="nucleotide sequence ID" value="NZ_MCGH01000003.1"/>
</dbReference>
<evidence type="ECO:0000256" key="1">
    <source>
        <dbReference type="SAM" id="Coils"/>
    </source>
</evidence>
<dbReference type="PANTHER" id="PTHR38032">
    <property type="entry name" value="POLYMERASE-RELATED"/>
    <property type="match status" value="1"/>
</dbReference>
<feature type="coiled-coil region" evidence="1">
    <location>
        <begin position="451"/>
        <end position="510"/>
    </location>
</feature>
<proteinExistence type="predicted"/>
<gene>
    <name evidence="4" type="ORF">BEI61_05414</name>
</gene>
<name>A0A1E3A768_9FIRM</name>
<dbReference type="Gene3D" id="2.160.20.70">
    <property type="match status" value="1"/>
</dbReference>
<dbReference type="Proteomes" id="UP000094067">
    <property type="component" value="Unassembled WGS sequence"/>
</dbReference>
<evidence type="ECO:0000313" key="4">
    <source>
        <dbReference type="EMBL" id="ODM04605.1"/>
    </source>
</evidence>